<gene>
    <name evidence="11" type="ORF">NEJAP_1722</name>
</gene>
<dbReference type="GO" id="GO:0006935">
    <property type="term" value="P:chemotaxis"/>
    <property type="evidence" value="ECO:0007669"/>
    <property type="project" value="InterPro"/>
</dbReference>
<feature type="domain" description="Methyl-accepting transducer" evidence="9">
    <location>
        <begin position="285"/>
        <end position="521"/>
    </location>
</feature>
<dbReference type="PANTHER" id="PTHR32089:SF119">
    <property type="entry name" value="METHYL-ACCEPTING CHEMOTAXIS PROTEIN CTPL"/>
    <property type="match status" value="1"/>
</dbReference>
<dbReference type="Pfam" id="PF12729">
    <property type="entry name" value="4HB_MCP_1"/>
    <property type="match status" value="1"/>
</dbReference>
<dbReference type="SMART" id="SM00283">
    <property type="entry name" value="MA"/>
    <property type="match status" value="1"/>
</dbReference>
<evidence type="ECO:0000256" key="5">
    <source>
        <dbReference type="ARBA" id="ARBA00023224"/>
    </source>
</evidence>
<dbReference type="GO" id="GO:0007165">
    <property type="term" value="P:signal transduction"/>
    <property type="evidence" value="ECO:0007669"/>
    <property type="project" value="UniProtKB-KW"/>
</dbReference>
<reference evidence="11 12" key="1">
    <citation type="journal article" date="2008" name="Int. J. Syst. Evol. Microbiol.">
        <title>Neptunomonas japonica sp. nov., an Osedax japonicus symbiont-like bacterium isolated from sediment adjacent to sperm whale carcasses off Kagoshima, Japan.</title>
        <authorList>
            <person name="Miyazaki M."/>
            <person name="Nogi Y."/>
            <person name="Fujiwara Y."/>
            <person name="Kawato M."/>
            <person name="Kubokawa K."/>
            <person name="Horikoshi K."/>
        </authorList>
    </citation>
    <scope>NUCLEOTIDE SEQUENCE [LARGE SCALE GENOMIC DNA]</scope>
    <source>
        <strain evidence="11 12">JAMM 1380</strain>
    </source>
</reference>
<evidence type="ECO:0000256" key="4">
    <source>
        <dbReference type="ARBA" id="ARBA00023136"/>
    </source>
</evidence>
<dbReference type="EMBL" id="AP014546">
    <property type="protein sequence ID" value="BBB29673.1"/>
    <property type="molecule type" value="Genomic_DNA"/>
</dbReference>
<dbReference type="Gene3D" id="1.10.287.950">
    <property type="entry name" value="Methyl-accepting chemotaxis protein"/>
    <property type="match status" value="1"/>
</dbReference>
<dbReference type="FunFam" id="1.10.287.950:FF:000001">
    <property type="entry name" value="Methyl-accepting chemotaxis sensory transducer"/>
    <property type="match status" value="1"/>
</dbReference>
<keyword evidence="5 7" id="KW-0807">Transducer</keyword>
<evidence type="ECO:0000256" key="6">
    <source>
        <dbReference type="ARBA" id="ARBA00029447"/>
    </source>
</evidence>
<evidence type="ECO:0000256" key="7">
    <source>
        <dbReference type="PROSITE-ProRule" id="PRU00284"/>
    </source>
</evidence>
<accession>A0A7R6P9E2</accession>
<dbReference type="Pfam" id="PF00672">
    <property type="entry name" value="HAMP"/>
    <property type="match status" value="1"/>
</dbReference>
<dbReference type="Pfam" id="PF00015">
    <property type="entry name" value="MCPsignal"/>
    <property type="match status" value="1"/>
</dbReference>
<evidence type="ECO:0000256" key="8">
    <source>
        <dbReference type="SAM" id="Phobius"/>
    </source>
</evidence>
<dbReference type="PANTHER" id="PTHR32089">
    <property type="entry name" value="METHYL-ACCEPTING CHEMOTAXIS PROTEIN MCPB"/>
    <property type="match status" value="1"/>
</dbReference>
<evidence type="ECO:0000256" key="3">
    <source>
        <dbReference type="ARBA" id="ARBA00022989"/>
    </source>
</evidence>
<evidence type="ECO:0000256" key="1">
    <source>
        <dbReference type="ARBA" id="ARBA00004141"/>
    </source>
</evidence>
<name>A0A7R6P9E2_9GAMM</name>
<dbReference type="InterPro" id="IPR003660">
    <property type="entry name" value="HAMP_dom"/>
</dbReference>
<comment type="subcellular location">
    <subcellularLocation>
        <location evidence="1">Membrane</location>
        <topology evidence="1">Multi-pass membrane protein</topology>
    </subcellularLocation>
</comment>
<protein>
    <submittedName>
        <fullName evidence="11">Methyl-accepting chemotaxis protein</fullName>
    </submittedName>
</protein>
<keyword evidence="4 8" id="KW-0472">Membrane</keyword>
<dbReference type="CDD" id="cd11386">
    <property type="entry name" value="MCP_signal"/>
    <property type="match status" value="1"/>
</dbReference>
<sequence length="557" mass="60300">MTHFKVFNVLCENSMLLNNFSIRNQLIFLSALPMLAIILIISESLSSLKEADLGVASIYDDRVVPLKELKIIADDYGVYVIEAVNKANAGIMTASEALLGIRSARKEIKKTWSEYMKTHHTAEEDRLAKEASVLFVAADNALDTLEQALQSLNGYIPNQLNEFDGPLYKTMDPINDKIAELIDLQLRVAGEERAHIHETYLNQVFLVIAQGAAVLLILIIVGYLIYKSINKPLTALNQAMSKVATESDLTIELDTSGTNELAAMTENFNTMLNQQRSLISEISNATTQLAVASEQMTSVSNTANQSIDSQRLEIEQVASAMNEMVSSSQEIAGNAEQADHRAQETREQADIGNNVVGIAVSATNSLVSNVADISERIKILGVDSDNIGSIVDVINDIADQTNLLALNAAIEAARAGDQGRGFAVVADEVRTLAQRTQTSTTEIRETIERLQNGTRTAVSAMTKSQEEAAEAGNKAAEVSKAFEEITLSVTAINEMNTHIASASEEQTSVCEEINRSLVSIHDSSQVSSDGASQISTASLELASLASELSRQVAKFKT</sequence>
<dbReference type="AlphaFoldDB" id="A0A7R6P9E2"/>
<proteinExistence type="inferred from homology"/>
<keyword evidence="12" id="KW-1185">Reference proteome</keyword>
<keyword evidence="3 8" id="KW-1133">Transmembrane helix</keyword>
<dbReference type="GO" id="GO:0004888">
    <property type="term" value="F:transmembrane signaling receptor activity"/>
    <property type="evidence" value="ECO:0007669"/>
    <property type="project" value="InterPro"/>
</dbReference>
<evidence type="ECO:0000313" key="11">
    <source>
        <dbReference type="EMBL" id="BBB29673.1"/>
    </source>
</evidence>
<evidence type="ECO:0000313" key="12">
    <source>
        <dbReference type="Proteomes" id="UP000595332"/>
    </source>
</evidence>
<dbReference type="GO" id="GO:0016020">
    <property type="term" value="C:membrane"/>
    <property type="evidence" value="ECO:0007669"/>
    <property type="project" value="UniProtKB-SubCell"/>
</dbReference>
<dbReference type="CDD" id="cd06225">
    <property type="entry name" value="HAMP"/>
    <property type="match status" value="1"/>
</dbReference>
<evidence type="ECO:0000259" key="10">
    <source>
        <dbReference type="PROSITE" id="PS50885"/>
    </source>
</evidence>
<keyword evidence="2 8" id="KW-0812">Transmembrane</keyword>
<dbReference type="InterPro" id="IPR024478">
    <property type="entry name" value="HlyB_4HB_MCP"/>
</dbReference>
<dbReference type="SMART" id="SM00304">
    <property type="entry name" value="HAMP"/>
    <property type="match status" value="2"/>
</dbReference>
<dbReference type="Proteomes" id="UP000595332">
    <property type="component" value="Chromosome"/>
</dbReference>
<organism evidence="11 12">
    <name type="scientific">Neptunomonas japonica JAMM 1380</name>
    <dbReference type="NCBI Taxonomy" id="1441457"/>
    <lineage>
        <taxon>Bacteria</taxon>
        <taxon>Pseudomonadati</taxon>
        <taxon>Pseudomonadota</taxon>
        <taxon>Gammaproteobacteria</taxon>
        <taxon>Oceanospirillales</taxon>
        <taxon>Oceanospirillaceae</taxon>
        <taxon>Neptunomonas</taxon>
    </lineage>
</organism>
<dbReference type="SUPFAM" id="SSF58104">
    <property type="entry name" value="Methyl-accepting chemotaxis protein (MCP) signaling domain"/>
    <property type="match status" value="1"/>
</dbReference>
<feature type="domain" description="HAMP" evidence="10">
    <location>
        <begin position="227"/>
        <end position="280"/>
    </location>
</feature>
<feature type="transmembrane region" description="Helical" evidence="8">
    <location>
        <begin position="204"/>
        <end position="226"/>
    </location>
</feature>
<dbReference type="PROSITE" id="PS50885">
    <property type="entry name" value="HAMP"/>
    <property type="match status" value="1"/>
</dbReference>
<evidence type="ECO:0000256" key="2">
    <source>
        <dbReference type="ARBA" id="ARBA00022692"/>
    </source>
</evidence>
<feature type="transmembrane region" description="Helical" evidence="8">
    <location>
        <begin position="20"/>
        <end position="41"/>
    </location>
</feature>
<dbReference type="InterPro" id="IPR004089">
    <property type="entry name" value="MCPsignal_dom"/>
</dbReference>
<evidence type="ECO:0000259" key="9">
    <source>
        <dbReference type="PROSITE" id="PS50111"/>
    </source>
</evidence>
<dbReference type="PRINTS" id="PR00260">
    <property type="entry name" value="CHEMTRNSDUCR"/>
</dbReference>
<comment type="similarity">
    <text evidence="6">Belongs to the methyl-accepting chemotaxis (MCP) protein family.</text>
</comment>
<dbReference type="KEGG" id="njp:NEJAP_1722"/>
<dbReference type="InterPro" id="IPR004090">
    <property type="entry name" value="Chemotax_Me-accpt_rcpt"/>
</dbReference>
<dbReference type="PROSITE" id="PS50111">
    <property type="entry name" value="CHEMOTAXIS_TRANSDUC_2"/>
    <property type="match status" value="1"/>
</dbReference>